<accession>A0A9E7SRN2</accession>
<keyword evidence="3" id="KW-1185">Reference proteome</keyword>
<dbReference type="Proteomes" id="UP001057427">
    <property type="component" value="Segment"/>
</dbReference>
<protein>
    <submittedName>
        <fullName evidence="2">Uncharacterized protein</fullName>
    </submittedName>
</protein>
<evidence type="ECO:0000256" key="1">
    <source>
        <dbReference type="SAM" id="MobiDB-lite"/>
    </source>
</evidence>
<evidence type="ECO:0000313" key="2">
    <source>
        <dbReference type="EMBL" id="UTC29823.1"/>
    </source>
</evidence>
<organism evidence="2 3">
    <name type="scientific">Brevundimonas phage vB_BgoS-Bajun</name>
    <dbReference type="NCBI Taxonomy" id="2948594"/>
    <lineage>
        <taxon>Viruses</taxon>
        <taxon>Duplodnaviria</taxon>
        <taxon>Heunggongvirae</taxon>
        <taxon>Uroviricota</taxon>
        <taxon>Caudoviricetes</taxon>
        <taxon>Dolichocephalovirinae</taxon>
    </lineage>
</organism>
<name>A0A9E7SRN2_9CAUD</name>
<sequence>MIATPARLREARRQARSDARQGRACDPCGFTGLAAEAYRKAFRGFFSVTYRGVNLERNTTRPHALRWSALGYGAADTLDGLKRLVRDTQAEA</sequence>
<evidence type="ECO:0000313" key="3">
    <source>
        <dbReference type="Proteomes" id="UP001057427"/>
    </source>
</evidence>
<feature type="region of interest" description="Disordered" evidence="1">
    <location>
        <begin position="1"/>
        <end position="23"/>
    </location>
</feature>
<gene>
    <name evidence="2" type="ORF">BAJUN_01930</name>
</gene>
<reference evidence="2" key="1">
    <citation type="submission" date="2022-05" db="EMBL/GenBank/DDBJ databases">
        <authorList>
            <person name="Friedrich I."/>
            <person name="Poehlein A."/>
            <person name="Schneider D."/>
            <person name="Hertel R."/>
            <person name="Daniel R."/>
        </authorList>
    </citation>
    <scope>NUCLEOTIDE SEQUENCE</scope>
</reference>
<dbReference type="EMBL" id="ON529858">
    <property type="protein sequence ID" value="UTC29823.1"/>
    <property type="molecule type" value="Genomic_DNA"/>
</dbReference>
<proteinExistence type="predicted"/>
<feature type="compositionally biased region" description="Basic and acidic residues" evidence="1">
    <location>
        <begin position="7"/>
        <end position="23"/>
    </location>
</feature>